<feature type="chain" id="PRO_5016738854" evidence="1">
    <location>
        <begin position="18"/>
        <end position="167"/>
    </location>
</feature>
<accession>A0A377GZC3</accession>
<keyword evidence="3" id="KW-1185">Reference proteome</keyword>
<dbReference type="OrthoDB" id="87352at2"/>
<evidence type="ECO:0000256" key="1">
    <source>
        <dbReference type="SAM" id="SignalP"/>
    </source>
</evidence>
<reference evidence="2 3" key="1">
    <citation type="submission" date="2018-06" db="EMBL/GenBank/DDBJ databases">
        <authorList>
            <consortium name="Pathogen Informatics"/>
            <person name="Doyle S."/>
        </authorList>
    </citation>
    <scope>NUCLEOTIDE SEQUENCE [LARGE SCALE GENOMIC DNA]</scope>
    <source>
        <strain evidence="2 3">NCTC10723</strain>
    </source>
</reference>
<protein>
    <submittedName>
        <fullName evidence="2">Uncharacterized protein</fullName>
    </submittedName>
</protein>
<name>A0A377GZC3_9FUSO</name>
<proteinExistence type="predicted"/>
<sequence length="167" mass="19315">MKKYLLLPLFLSSLSFAITDFNGINWGDNKNNLNLIFKNLEEEISIDKNISILSVQNPKENIEKYQFFLKDNSLNKIRVIFDKKTIKKKELQDIYLQLTTKIGAPVLKLPILKNIGDLKVQGNALKFIPDTNTVIYFTGVDTIDKLDKMIDSNLYLDYIPSQTEYVF</sequence>
<feature type="signal peptide" evidence="1">
    <location>
        <begin position="1"/>
        <end position="17"/>
    </location>
</feature>
<evidence type="ECO:0000313" key="3">
    <source>
        <dbReference type="Proteomes" id="UP000255328"/>
    </source>
</evidence>
<keyword evidence="1" id="KW-0732">Signal</keyword>
<dbReference type="AlphaFoldDB" id="A0A377GZC3"/>
<dbReference type="EMBL" id="UGGU01000003">
    <property type="protein sequence ID" value="STO32340.1"/>
    <property type="molecule type" value="Genomic_DNA"/>
</dbReference>
<dbReference type="Proteomes" id="UP000255328">
    <property type="component" value="Unassembled WGS sequence"/>
</dbReference>
<evidence type="ECO:0000313" key="2">
    <source>
        <dbReference type="EMBL" id="STO32340.1"/>
    </source>
</evidence>
<gene>
    <name evidence="2" type="ORF">NCTC10723_01867</name>
</gene>
<organism evidence="2 3">
    <name type="scientific">Fusobacterium necrogenes</name>
    <dbReference type="NCBI Taxonomy" id="858"/>
    <lineage>
        <taxon>Bacteria</taxon>
        <taxon>Fusobacteriati</taxon>
        <taxon>Fusobacteriota</taxon>
        <taxon>Fusobacteriia</taxon>
        <taxon>Fusobacteriales</taxon>
        <taxon>Fusobacteriaceae</taxon>
        <taxon>Fusobacterium</taxon>
    </lineage>
</organism>
<dbReference type="RefSeq" id="WP_115271375.1">
    <property type="nucleotide sequence ID" value="NZ_UGGU01000003.1"/>
</dbReference>